<name>A0ABV5XP08_9NOCA</name>
<reference evidence="2 3" key="1">
    <citation type="submission" date="2024-09" db="EMBL/GenBank/DDBJ databases">
        <authorList>
            <person name="Sun Q."/>
            <person name="Mori K."/>
        </authorList>
    </citation>
    <scope>NUCLEOTIDE SEQUENCE [LARGE SCALE GENOMIC DNA]</scope>
    <source>
        <strain evidence="2 3">JCM 11411</strain>
    </source>
</reference>
<evidence type="ECO:0000313" key="2">
    <source>
        <dbReference type="EMBL" id="MFB9783858.1"/>
    </source>
</evidence>
<dbReference type="RefSeq" id="WP_058228461.1">
    <property type="nucleotide sequence ID" value="NZ_JBHMAS010000080.1"/>
</dbReference>
<evidence type="ECO:0000259" key="1">
    <source>
        <dbReference type="Pfam" id="PF16289"/>
    </source>
</evidence>
<protein>
    <submittedName>
        <fullName evidence="2">PIN domain-containing protein</fullName>
    </submittedName>
</protein>
<accession>A0ABV5XP08</accession>
<proteinExistence type="predicted"/>
<dbReference type="EMBL" id="JBHMAS010000080">
    <property type="protein sequence ID" value="MFB9783858.1"/>
    <property type="molecule type" value="Genomic_DNA"/>
</dbReference>
<keyword evidence="3" id="KW-1185">Reference proteome</keyword>
<dbReference type="Proteomes" id="UP001589587">
    <property type="component" value="Unassembled WGS sequence"/>
</dbReference>
<dbReference type="InterPro" id="IPR032557">
    <property type="entry name" value="DUF4935"/>
</dbReference>
<evidence type="ECO:0000313" key="3">
    <source>
        <dbReference type="Proteomes" id="UP001589587"/>
    </source>
</evidence>
<organism evidence="2 3">
    <name type="scientific">Rhodococcus baikonurensis</name>
    <dbReference type="NCBI Taxonomy" id="172041"/>
    <lineage>
        <taxon>Bacteria</taxon>
        <taxon>Bacillati</taxon>
        <taxon>Actinomycetota</taxon>
        <taxon>Actinomycetes</taxon>
        <taxon>Mycobacteriales</taxon>
        <taxon>Nocardiaceae</taxon>
        <taxon>Rhodococcus</taxon>
        <taxon>Rhodococcus erythropolis group</taxon>
    </lineage>
</organism>
<feature type="domain" description="DUF4935" evidence="1">
    <location>
        <begin position="10"/>
        <end position="181"/>
    </location>
</feature>
<comment type="caution">
    <text evidence="2">The sequence shown here is derived from an EMBL/GenBank/DDBJ whole genome shotgun (WGS) entry which is preliminary data.</text>
</comment>
<gene>
    <name evidence="2" type="ORF">ACFFQ6_29595</name>
</gene>
<dbReference type="Pfam" id="PF16289">
    <property type="entry name" value="PIN_12"/>
    <property type="match status" value="1"/>
</dbReference>
<sequence>MTPTSSTIFIFDTNIVLGTPRLDDVAWKKMFLVREFGPSFTLVVPEVVVREFGRRRFAAAESLRKAGIKSWSTALRDLAAAGVELPPEVPTVRELRDRPTISRVDHTAELRTNLADHGVKIAPIPPVDHDVLVEWSLSAHPPFDTTDKGYRDALIWGTVKAIAVASPAHSEIVFITNDNDFCGSGDDSGKLHKNLIADLKAATPNAVALAKTIPEAMTLTKLDSVHAELSEDDHDLELYDDISQLITAAIPGACDDILGMELPDYISDDFFHESAFKLTIPELEGPVIVTEVDPRLDTVGIDVHEKYEGDTQIGEVRFLATVTCSGQIHKADFAISDVDWDVQDADFNKHYMEVATSVEVELTFRFLVNGNEVDSLEFDSGVQVTSTPKKKWASSSLFYDN</sequence>